<dbReference type="EMBL" id="CP104205">
    <property type="protein sequence ID" value="UWX53848.1"/>
    <property type="molecule type" value="Genomic_DNA"/>
</dbReference>
<name>A0ABY5Y4C8_9FLAO</name>
<evidence type="ECO:0000313" key="2">
    <source>
        <dbReference type="Proteomes" id="UP001059209"/>
    </source>
</evidence>
<organism evidence="1 2">
    <name type="scientific">Maribacter litopenaei</name>
    <dbReference type="NCBI Taxonomy" id="2976127"/>
    <lineage>
        <taxon>Bacteria</taxon>
        <taxon>Pseudomonadati</taxon>
        <taxon>Bacteroidota</taxon>
        <taxon>Flavobacteriia</taxon>
        <taxon>Flavobacteriales</taxon>
        <taxon>Flavobacteriaceae</taxon>
        <taxon>Maribacter</taxon>
    </lineage>
</organism>
<accession>A0ABY5Y4C8</accession>
<reference evidence="1" key="1">
    <citation type="submission" date="2022-09" db="EMBL/GenBank/DDBJ databases">
        <title>Maribacter litopenaei sp. nov., isolated from the intestinal tract of the Pacific White Shrimp, Litopenaeus vannamei.</title>
        <authorList>
            <person name="Kim S.Y."/>
            <person name="Hwang C.Y."/>
        </authorList>
    </citation>
    <scope>NUCLEOTIDE SEQUENCE</scope>
    <source>
        <strain evidence="1">HL-LV01</strain>
    </source>
</reference>
<dbReference type="RefSeq" id="WP_260571388.1">
    <property type="nucleotide sequence ID" value="NZ_CP104205.1"/>
</dbReference>
<evidence type="ECO:0000313" key="1">
    <source>
        <dbReference type="EMBL" id="UWX53848.1"/>
    </source>
</evidence>
<sequence>MQKIYLLLFLPFLLHSQNPTESQVQGTLSGQWRSYYMNTVNKGDLKDFRALATGGFLKYELKFGNNLRLGSALYNSTNMGLQDLTVPDGTTGRLSRYEEGQFDRLDLENDAVFLLGELYLEYQLKKHRFTLGRIKINTPLINPQDGRMIPTLVQGFWYKYKASPNGTFQFGVLNEIAPRSTGRFYTIGESIGTYPVGRSISRSTKSL</sequence>
<dbReference type="Gene3D" id="2.40.160.10">
    <property type="entry name" value="Porin"/>
    <property type="match status" value="1"/>
</dbReference>
<protein>
    <recommendedName>
        <fullName evidence="3">Outer membrane porin, OprD family</fullName>
    </recommendedName>
</protein>
<evidence type="ECO:0008006" key="3">
    <source>
        <dbReference type="Google" id="ProtNLM"/>
    </source>
</evidence>
<gene>
    <name evidence="1" type="ORF">NYZ99_12000</name>
</gene>
<dbReference type="Proteomes" id="UP001059209">
    <property type="component" value="Chromosome"/>
</dbReference>
<keyword evidence="2" id="KW-1185">Reference proteome</keyword>
<proteinExistence type="predicted"/>
<dbReference type="InterPro" id="IPR023614">
    <property type="entry name" value="Porin_dom_sf"/>
</dbReference>